<gene>
    <name evidence="3" type="ORF">GCK72_008601</name>
</gene>
<dbReference type="PANTHER" id="PTHR11909">
    <property type="entry name" value="CASEIN KINASE-RELATED"/>
    <property type="match status" value="1"/>
</dbReference>
<dbReference type="PROSITE" id="PS50011">
    <property type="entry name" value="PROTEIN_KINASE_DOM"/>
    <property type="match status" value="1"/>
</dbReference>
<evidence type="ECO:0000259" key="2">
    <source>
        <dbReference type="PROSITE" id="PS50011"/>
    </source>
</evidence>
<dbReference type="GO" id="GO:0004674">
    <property type="term" value="F:protein serine/threonine kinase activity"/>
    <property type="evidence" value="ECO:0007669"/>
    <property type="project" value="UniProtKB-EC"/>
</dbReference>
<accession>A0A6A5H1L1</accession>
<dbReference type="InterPro" id="IPR050235">
    <property type="entry name" value="CK1_Ser-Thr_kinase"/>
</dbReference>
<dbReference type="EC" id="2.7.11.1" evidence="1"/>
<dbReference type="InterPro" id="IPR008271">
    <property type="entry name" value="Ser/Thr_kinase_AS"/>
</dbReference>
<dbReference type="SMART" id="SM00220">
    <property type="entry name" value="S_TKc"/>
    <property type="match status" value="1"/>
</dbReference>
<dbReference type="SUPFAM" id="SSF56112">
    <property type="entry name" value="Protein kinase-like (PK-like)"/>
    <property type="match status" value="1"/>
</dbReference>
<dbReference type="RefSeq" id="XP_003094964.2">
    <property type="nucleotide sequence ID" value="XM_003094916.2"/>
</dbReference>
<dbReference type="InterPro" id="IPR011009">
    <property type="entry name" value="Kinase-like_dom_sf"/>
</dbReference>
<name>A0A6A5H1L1_CAERE</name>
<evidence type="ECO:0000313" key="4">
    <source>
        <dbReference type="Proteomes" id="UP000483820"/>
    </source>
</evidence>
<dbReference type="PROSITE" id="PS00108">
    <property type="entry name" value="PROTEIN_KINASE_ST"/>
    <property type="match status" value="1"/>
</dbReference>
<dbReference type="Gene3D" id="1.10.510.10">
    <property type="entry name" value="Transferase(Phosphotransferase) domain 1"/>
    <property type="match status" value="1"/>
</dbReference>
<dbReference type="Proteomes" id="UP000483820">
    <property type="component" value="Chromosome III"/>
</dbReference>
<evidence type="ECO:0000313" key="3">
    <source>
        <dbReference type="EMBL" id="KAF1760352.1"/>
    </source>
</evidence>
<protein>
    <recommendedName>
        <fullName evidence="1">non-specific serine/threonine protein kinase</fullName>
        <ecNumber evidence="1">2.7.11.1</ecNumber>
    </recommendedName>
</protein>
<dbReference type="GeneID" id="9806408"/>
<dbReference type="Pfam" id="PF00069">
    <property type="entry name" value="Pkinase"/>
    <property type="match status" value="1"/>
</dbReference>
<reference evidence="3 4" key="1">
    <citation type="submission" date="2019-12" db="EMBL/GenBank/DDBJ databases">
        <title>Chromosome-level assembly of the Caenorhabditis remanei genome.</title>
        <authorList>
            <person name="Teterina A.A."/>
            <person name="Willis J.H."/>
            <person name="Phillips P.C."/>
        </authorList>
    </citation>
    <scope>NUCLEOTIDE SEQUENCE [LARGE SCALE GENOMIC DNA]</scope>
    <source>
        <strain evidence="3 4">PX506</strain>
        <tissue evidence="3">Whole organism</tissue>
    </source>
</reference>
<dbReference type="InterPro" id="IPR000719">
    <property type="entry name" value="Prot_kinase_dom"/>
</dbReference>
<dbReference type="GO" id="GO:0005524">
    <property type="term" value="F:ATP binding"/>
    <property type="evidence" value="ECO:0007669"/>
    <property type="project" value="InterPro"/>
</dbReference>
<dbReference type="KEGG" id="crq:GCK72_008601"/>
<sequence length="298" mass="33911">MIVHSLLKQSGKHFRRYKLLQLISYGSFGAVYEAETTSTTVAVKLSTDKDSMDNESEILIDLMGLDCVPSWLWRGFENDYEVLVMRMSYNLDLHALRLLNFSQTFSKSTIQKFLLQALSALESIHSRGIIHRDVKADNFLCSVPSGPNNTVRIQITDFGSAARYLDGDGNFWDGDERNFNLMRHATPNMMDGGRASPVDDVLQLSYCALHIDNNHKKQFQWMDEQLNDWKNALIHLPELTLHPKSMWLLDFFEEIGEFEGTTAVDYAPIRKAIVNMKTGEDAFGDLCLTEVDGKLCLL</sequence>
<comment type="caution">
    <text evidence="3">The sequence shown here is derived from an EMBL/GenBank/DDBJ whole genome shotgun (WGS) entry which is preliminary data.</text>
</comment>
<dbReference type="EMBL" id="WUAV01000003">
    <property type="protein sequence ID" value="KAF1760352.1"/>
    <property type="molecule type" value="Genomic_DNA"/>
</dbReference>
<feature type="domain" description="Protein kinase" evidence="2">
    <location>
        <begin position="17"/>
        <end position="298"/>
    </location>
</feature>
<dbReference type="CTD" id="9806408"/>
<organism evidence="3 4">
    <name type="scientific">Caenorhabditis remanei</name>
    <name type="common">Caenorhabditis vulgaris</name>
    <dbReference type="NCBI Taxonomy" id="31234"/>
    <lineage>
        <taxon>Eukaryota</taxon>
        <taxon>Metazoa</taxon>
        <taxon>Ecdysozoa</taxon>
        <taxon>Nematoda</taxon>
        <taxon>Chromadorea</taxon>
        <taxon>Rhabditida</taxon>
        <taxon>Rhabditina</taxon>
        <taxon>Rhabditomorpha</taxon>
        <taxon>Rhabditoidea</taxon>
        <taxon>Rhabditidae</taxon>
        <taxon>Peloderinae</taxon>
        <taxon>Caenorhabditis</taxon>
    </lineage>
</organism>
<evidence type="ECO:0000256" key="1">
    <source>
        <dbReference type="ARBA" id="ARBA00012513"/>
    </source>
</evidence>
<dbReference type="AlphaFoldDB" id="A0A6A5H1L1"/>
<proteinExistence type="predicted"/>